<dbReference type="SMART" id="SM00382">
    <property type="entry name" value="AAA"/>
    <property type="match status" value="2"/>
</dbReference>
<dbReference type="InterPro" id="IPR041546">
    <property type="entry name" value="ClpA/ClpB_AAA_lid"/>
</dbReference>
<dbReference type="PROSITE" id="PS51903">
    <property type="entry name" value="CLP_R"/>
    <property type="match status" value="1"/>
</dbReference>
<dbReference type="InterPro" id="IPR036628">
    <property type="entry name" value="Clp_N_dom_sf"/>
</dbReference>
<dbReference type="Pfam" id="PF17871">
    <property type="entry name" value="AAA_lid_9"/>
    <property type="match status" value="1"/>
</dbReference>
<keyword evidence="6" id="KW-0175">Coiled coil</keyword>
<dbReference type="Pfam" id="PF10431">
    <property type="entry name" value="ClpB_D2-small"/>
    <property type="match status" value="1"/>
</dbReference>
<name>A0A345IL84_9DEIO</name>
<dbReference type="InterPro" id="IPR027417">
    <property type="entry name" value="P-loop_NTPase"/>
</dbReference>
<dbReference type="STRING" id="1288484.GCA_000348665_02328"/>
<dbReference type="Gene3D" id="4.10.860.10">
    <property type="entry name" value="UVR domain"/>
    <property type="match status" value="1"/>
</dbReference>
<keyword evidence="2" id="KW-0547">Nucleotide-binding</keyword>
<dbReference type="Pfam" id="PF00004">
    <property type="entry name" value="AAA"/>
    <property type="match status" value="1"/>
</dbReference>
<dbReference type="SMART" id="SM01086">
    <property type="entry name" value="ClpB_D2-small"/>
    <property type="match status" value="1"/>
</dbReference>
<dbReference type="CDD" id="cd19499">
    <property type="entry name" value="RecA-like_ClpB_Hsp104-like"/>
    <property type="match status" value="1"/>
</dbReference>
<dbReference type="SUPFAM" id="SSF52540">
    <property type="entry name" value="P-loop containing nucleoside triphosphate hydrolases"/>
    <property type="match status" value="2"/>
</dbReference>
<dbReference type="Gene3D" id="3.40.50.300">
    <property type="entry name" value="P-loop containing nucleotide triphosphate hydrolases"/>
    <property type="match status" value="2"/>
</dbReference>
<evidence type="ECO:0000256" key="1">
    <source>
        <dbReference type="ARBA" id="ARBA00022737"/>
    </source>
</evidence>
<evidence type="ECO:0000256" key="4">
    <source>
        <dbReference type="ARBA" id="ARBA00023186"/>
    </source>
</evidence>
<evidence type="ECO:0000256" key="2">
    <source>
        <dbReference type="ARBA" id="ARBA00022741"/>
    </source>
</evidence>
<dbReference type="RefSeq" id="WP_114673133.1">
    <property type="nucleotide sequence ID" value="NZ_CALTYN010000048.1"/>
</dbReference>
<feature type="domain" description="Clp R" evidence="8">
    <location>
        <begin position="105"/>
        <end position="248"/>
    </location>
</feature>
<evidence type="ECO:0000256" key="3">
    <source>
        <dbReference type="ARBA" id="ARBA00022840"/>
    </source>
</evidence>
<keyword evidence="9" id="KW-0378">Hydrolase</keyword>
<dbReference type="Pfam" id="PF07724">
    <property type="entry name" value="AAA_2"/>
    <property type="match status" value="1"/>
</dbReference>
<feature type="region of interest" description="Disordered" evidence="7">
    <location>
        <begin position="908"/>
        <end position="951"/>
    </location>
</feature>
<dbReference type="GO" id="GO:0005524">
    <property type="term" value="F:ATP binding"/>
    <property type="evidence" value="ECO:0007669"/>
    <property type="project" value="UniProtKB-KW"/>
</dbReference>
<dbReference type="PANTHER" id="PTHR11638">
    <property type="entry name" value="ATP-DEPENDENT CLP PROTEASE"/>
    <property type="match status" value="1"/>
</dbReference>
<dbReference type="GO" id="GO:0006508">
    <property type="term" value="P:proteolysis"/>
    <property type="evidence" value="ECO:0007669"/>
    <property type="project" value="UniProtKB-KW"/>
</dbReference>
<dbReference type="GO" id="GO:0008233">
    <property type="term" value="F:peptidase activity"/>
    <property type="evidence" value="ECO:0007669"/>
    <property type="project" value="UniProtKB-KW"/>
</dbReference>
<dbReference type="KEGG" id="dwu:DVJ83_14810"/>
<dbReference type="InterPro" id="IPR019489">
    <property type="entry name" value="Clp_ATPase_C"/>
</dbReference>
<dbReference type="InterPro" id="IPR003959">
    <property type="entry name" value="ATPase_AAA_core"/>
</dbReference>
<gene>
    <name evidence="9" type="ORF">DVJ83_14810</name>
</gene>
<accession>A0A345IL84</accession>
<dbReference type="AlphaFoldDB" id="A0A345IL84"/>
<dbReference type="InterPro" id="IPR003593">
    <property type="entry name" value="AAA+_ATPase"/>
</dbReference>
<geneLocation type="plasmid" evidence="10">
    <name>pdrdb</name>
</geneLocation>
<dbReference type="SUPFAM" id="SSF81923">
    <property type="entry name" value="Double Clp-N motif"/>
    <property type="match status" value="1"/>
</dbReference>
<dbReference type="GO" id="GO:0016887">
    <property type="term" value="F:ATP hydrolysis activity"/>
    <property type="evidence" value="ECO:0007669"/>
    <property type="project" value="InterPro"/>
</dbReference>
<dbReference type="CDD" id="cd00009">
    <property type="entry name" value="AAA"/>
    <property type="match status" value="1"/>
</dbReference>
<dbReference type="GO" id="GO:0034605">
    <property type="term" value="P:cellular response to heat"/>
    <property type="evidence" value="ECO:0007669"/>
    <property type="project" value="TreeGrafter"/>
</dbReference>
<dbReference type="Gene3D" id="1.10.1780.10">
    <property type="entry name" value="Clp, N-terminal domain"/>
    <property type="match status" value="1"/>
</dbReference>
<sequence length="951" mass="104937">MTSGSRPLCDLCGSRPATVRATVSQNGRRQTLNLCDVDYQRLQRQSGRASPFESLFRGGSLFDDFFGDSTPYGHRGGGGDDGFFDDDVVPASSRSRRNREEVNLADHMSEQTQRLIADAVRKAAELGQRQVDTEHLLYALTGSDVVRAVLEQFRLNPDDLITHIDQNAPKGMGGANEDLEDVGVSPRVKSALERAFAASRELGHNYVGPEHLLIGLAEEGEGFAARTLRQYGLTPQAVRQQVVKVIGRGAEEGRVERPTNTPNLDKYSRDLSALARQGKLDPVIGRAQEIETTIEVLARRKKNNPVLIGEPGVGKTAIVEGLAQRIVNGEVPDVLRDKRLVELSVNTLVAGSQYRGQFEERVQQVLDEVRAQQDSIVLFIDEIHTIVGAGQGGGEGGLDIANTFKPALARGELNLIGATTLNEYQKHIEKDAALERRFQPVFVPEPTVEQTITILRGLRDRFEAHHKVTIDDSAVVAAAELSDRYITGRFLPDKAIDLIDQAAARVRISSTSRPAAVQEMEAELHGLRRERDYATSRKRYDQAQDFEGQIKAREQELAGATDQWRQQVGTGNVDVRAEHIAQVVSKLTGIPVQELTTEERQRLLQLEQRLHERVVGQDQAVKAVSDAVRLARAGLQQGRRPIATLLFLGPTGVGKTELAKALAATVFGDEDAMVRIDMSEYMERHAVSRLVGAPPGYVGYEEGGQLTERVRRRPYSVVLLDEIEKAHPDVYNILLQVFDDGRLTDNKGRVVDFTNTIIIATSNLGSDLIQRDMELHGAAGTNDRVRHDLMNVLRGHFRPEFINRIDEIIVFHALGRENIRSIVELQLELVKRTAHGQGITLVFDDSLLDYLGGAGYRPEFGARELRRLIRSELETRLATAMLGGEFTEGDTVLARYDTQARRVMFEKQTPAGDGGSQDNAENVDVQDDPAAVNAPGISADEGAGQRPDHQA</sequence>
<dbReference type="PANTHER" id="PTHR11638:SF145">
    <property type="entry name" value="CLPA_B PROTEASE ATP BINDING SUBUNIT-RELATED"/>
    <property type="match status" value="1"/>
</dbReference>
<organism evidence="9 10">
    <name type="scientific">Deinococcus wulumuqiensis</name>
    <dbReference type="NCBI Taxonomy" id="980427"/>
    <lineage>
        <taxon>Bacteria</taxon>
        <taxon>Thermotogati</taxon>
        <taxon>Deinococcota</taxon>
        <taxon>Deinococci</taxon>
        <taxon>Deinococcales</taxon>
        <taxon>Deinococcaceae</taxon>
        <taxon>Deinococcus</taxon>
    </lineage>
</organism>
<proteinExistence type="predicted"/>
<evidence type="ECO:0000256" key="7">
    <source>
        <dbReference type="SAM" id="MobiDB-lite"/>
    </source>
</evidence>
<dbReference type="PRINTS" id="PR00300">
    <property type="entry name" value="CLPPROTEASEA"/>
</dbReference>
<evidence type="ECO:0000313" key="10">
    <source>
        <dbReference type="Proteomes" id="UP000253744"/>
    </source>
</evidence>
<evidence type="ECO:0000259" key="8">
    <source>
        <dbReference type="PROSITE" id="PS51903"/>
    </source>
</evidence>
<keyword evidence="1 5" id="KW-0677">Repeat</keyword>
<keyword evidence="4" id="KW-0143">Chaperone</keyword>
<dbReference type="Pfam" id="PF02861">
    <property type="entry name" value="Clp_N"/>
    <property type="match status" value="1"/>
</dbReference>
<evidence type="ECO:0000256" key="6">
    <source>
        <dbReference type="SAM" id="Coils"/>
    </source>
</evidence>
<keyword evidence="9" id="KW-0614">Plasmid</keyword>
<dbReference type="EMBL" id="CP031160">
    <property type="protein sequence ID" value="AXH00457.1"/>
    <property type="molecule type" value="Genomic_DNA"/>
</dbReference>
<keyword evidence="3 9" id="KW-0067">ATP-binding</keyword>
<keyword evidence="9" id="KW-0645">Protease</keyword>
<dbReference type="InterPro" id="IPR050130">
    <property type="entry name" value="ClpA_ClpB"/>
</dbReference>
<dbReference type="InterPro" id="IPR028299">
    <property type="entry name" value="ClpA/B_CS2"/>
</dbReference>
<feature type="coiled-coil region" evidence="6">
    <location>
        <begin position="517"/>
        <end position="563"/>
    </location>
</feature>
<dbReference type="Gene3D" id="1.10.8.60">
    <property type="match status" value="2"/>
</dbReference>
<protein>
    <submittedName>
        <fullName evidence="9">ATP-dependent Clp protease ATP-binding subunit</fullName>
    </submittedName>
</protein>
<dbReference type="PROSITE" id="PS00871">
    <property type="entry name" value="CLPAB_2"/>
    <property type="match status" value="1"/>
</dbReference>
<dbReference type="InterPro" id="IPR001270">
    <property type="entry name" value="ClpA/B"/>
</dbReference>
<dbReference type="InterPro" id="IPR004176">
    <property type="entry name" value="Clp_R_N"/>
</dbReference>
<dbReference type="GO" id="GO:0005737">
    <property type="term" value="C:cytoplasm"/>
    <property type="evidence" value="ECO:0007669"/>
    <property type="project" value="TreeGrafter"/>
</dbReference>
<evidence type="ECO:0000313" key="9">
    <source>
        <dbReference type="EMBL" id="AXH00457.1"/>
    </source>
</evidence>
<dbReference type="FunFam" id="3.40.50.300:FF:000010">
    <property type="entry name" value="Chaperone clpB 1, putative"/>
    <property type="match status" value="1"/>
</dbReference>
<dbReference type="FunFam" id="3.40.50.300:FF:000025">
    <property type="entry name" value="ATP-dependent Clp protease subunit"/>
    <property type="match status" value="1"/>
</dbReference>
<dbReference type="Proteomes" id="UP000253744">
    <property type="component" value="Plasmid pDrdB"/>
</dbReference>
<reference evidence="9 10" key="1">
    <citation type="submission" date="2018-07" db="EMBL/GenBank/DDBJ databases">
        <title>Complete Genome and Methylome Analysis of Deinococcus wulumuqiensis NEB 479.</title>
        <authorList>
            <person name="Fomenkov A."/>
            <person name="Luyten Y."/>
            <person name="Vincze T."/>
            <person name="Anton B.P."/>
            <person name="Clark T."/>
            <person name="Roberts R.J."/>
            <person name="Morgan R.D."/>
        </authorList>
    </citation>
    <scope>NUCLEOTIDE SEQUENCE [LARGE SCALE GENOMIC DNA]</scope>
    <source>
        <strain evidence="9 10">NEB 479</strain>
        <plasmid evidence="10">Plasmid pdrdb</plasmid>
    </source>
</reference>
<evidence type="ECO:0000256" key="5">
    <source>
        <dbReference type="PROSITE-ProRule" id="PRU01251"/>
    </source>
</evidence>